<feature type="domain" description="HTH lacI-type" evidence="5">
    <location>
        <begin position="46"/>
        <end position="100"/>
    </location>
</feature>
<keyword evidence="1" id="KW-0805">Transcription regulation</keyword>
<protein>
    <submittedName>
        <fullName evidence="7">LacI family transcriptional regulator</fullName>
    </submittedName>
</protein>
<dbReference type="PROSITE" id="PS50943">
    <property type="entry name" value="HTH_CROC1"/>
    <property type="match status" value="1"/>
</dbReference>
<evidence type="ECO:0000256" key="3">
    <source>
        <dbReference type="ARBA" id="ARBA00023163"/>
    </source>
</evidence>
<dbReference type="PANTHER" id="PTHR30146">
    <property type="entry name" value="LACI-RELATED TRANSCRIPTIONAL REPRESSOR"/>
    <property type="match status" value="1"/>
</dbReference>
<sequence length="376" mass="40678">MHKKGCRPVSCDRPAATGKRSFQVTDEGQLSLRKAESRRRSATRAVTMADVAQAAGVSTQTVSRALRDPRSVGPDTLARIEEAVRETRYVQNLAASHLASNRSMTVAAIIPTISASIFAETIQGLTDVLLPEGYQVFLGHTDYMAGREESLVRSFSGRRPDGFFIIGTRHTQETTALLKRTGVPVVESWSWTNRPVDMLVGFSNHAALMSVVDHLVGRGYRRLAFTGVMKPGDHRAKERLKGFLDAHERHFPGVTPRVVTVTSGPMVMATGVELLKLVREQHPDTDAMVFVSDVLASGALLACSGLGISVPKDLAITGFGNYDIAGQLTPGLTTIAIASRKIGTESANLLLRRMQGGEVENRTQDVGFELLVRGSA</sequence>
<dbReference type="Gene3D" id="3.40.50.2300">
    <property type="match status" value="2"/>
</dbReference>
<dbReference type="CDD" id="cd01575">
    <property type="entry name" value="PBP1_GntR"/>
    <property type="match status" value="1"/>
</dbReference>
<evidence type="ECO:0000256" key="1">
    <source>
        <dbReference type="ARBA" id="ARBA00023015"/>
    </source>
</evidence>
<dbReference type="Gene3D" id="1.10.260.40">
    <property type="entry name" value="lambda repressor-like DNA-binding domains"/>
    <property type="match status" value="1"/>
</dbReference>
<evidence type="ECO:0000313" key="8">
    <source>
        <dbReference type="Proteomes" id="UP000316083"/>
    </source>
</evidence>
<dbReference type="InterPro" id="IPR001387">
    <property type="entry name" value="Cro/C1-type_HTH"/>
</dbReference>
<dbReference type="Pfam" id="PF13377">
    <property type="entry name" value="Peripla_BP_3"/>
    <property type="match status" value="1"/>
</dbReference>
<dbReference type="InterPro" id="IPR000843">
    <property type="entry name" value="HTH_LacI"/>
</dbReference>
<dbReference type="Pfam" id="PF00356">
    <property type="entry name" value="LacI"/>
    <property type="match status" value="1"/>
</dbReference>
<evidence type="ECO:0000256" key="2">
    <source>
        <dbReference type="ARBA" id="ARBA00023125"/>
    </source>
</evidence>
<dbReference type="PROSITE" id="PS00356">
    <property type="entry name" value="HTH_LACI_1"/>
    <property type="match status" value="1"/>
</dbReference>
<comment type="caution">
    <text evidence="7">The sequence shown here is derived from an EMBL/GenBank/DDBJ whole genome shotgun (WGS) entry which is preliminary data.</text>
</comment>
<feature type="domain" description="HTH cro/C1-type" evidence="6">
    <location>
        <begin position="47"/>
        <end position="83"/>
    </location>
</feature>
<evidence type="ECO:0000313" key="7">
    <source>
        <dbReference type="EMBL" id="TWA66628.1"/>
    </source>
</evidence>
<dbReference type="SMART" id="SM00354">
    <property type="entry name" value="HTH_LACI"/>
    <property type="match status" value="1"/>
</dbReference>
<evidence type="ECO:0000259" key="6">
    <source>
        <dbReference type="PROSITE" id="PS50943"/>
    </source>
</evidence>
<accession>A0A560B1Y1</accession>
<dbReference type="PROSITE" id="PS50932">
    <property type="entry name" value="HTH_LACI_2"/>
    <property type="match status" value="1"/>
</dbReference>
<gene>
    <name evidence="7" type="ORF">FBZ82_108298</name>
</gene>
<keyword evidence="3" id="KW-0804">Transcription</keyword>
<dbReference type="Proteomes" id="UP000316083">
    <property type="component" value="Unassembled WGS sequence"/>
</dbReference>
<evidence type="ECO:0000259" key="5">
    <source>
        <dbReference type="PROSITE" id="PS50932"/>
    </source>
</evidence>
<feature type="region of interest" description="Disordered" evidence="4">
    <location>
        <begin position="1"/>
        <end position="41"/>
    </location>
</feature>
<dbReference type="EMBL" id="VITF01000008">
    <property type="protein sequence ID" value="TWA66628.1"/>
    <property type="molecule type" value="Genomic_DNA"/>
</dbReference>
<dbReference type="CDD" id="cd01392">
    <property type="entry name" value="HTH_LacI"/>
    <property type="match status" value="1"/>
</dbReference>
<dbReference type="AlphaFoldDB" id="A0A560B1Y1"/>
<dbReference type="InterPro" id="IPR010982">
    <property type="entry name" value="Lambda_DNA-bd_dom_sf"/>
</dbReference>
<evidence type="ECO:0000256" key="4">
    <source>
        <dbReference type="SAM" id="MobiDB-lite"/>
    </source>
</evidence>
<proteinExistence type="predicted"/>
<dbReference type="SUPFAM" id="SSF47413">
    <property type="entry name" value="lambda repressor-like DNA-binding domains"/>
    <property type="match status" value="1"/>
</dbReference>
<dbReference type="GO" id="GO:0003700">
    <property type="term" value="F:DNA-binding transcription factor activity"/>
    <property type="evidence" value="ECO:0007669"/>
    <property type="project" value="TreeGrafter"/>
</dbReference>
<dbReference type="GO" id="GO:0000976">
    <property type="term" value="F:transcription cis-regulatory region binding"/>
    <property type="evidence" value="ECO:0007669"/>
    <property type="project" value="TreeGrafter"/>
</dbReference>
<keyword evidence="2" id="KW-0238">DNA-binding</keyword>
<dbReference type="InterPro" id="IPR046335">
    <property type="entry name" value="LacI/GalR-like_sensor"/>
</dbReference>
<dbReference type="SUPFAM" id="SSF53822">
    <property type="entry name" value="Periplasmic binding protein-like I"/>
    <property type="match status" value="1"/>
</dbReference>
<organism evidence="7 8">
    <name type="scientific">Azospirillum brasilense</name>
    <dbReference type="NCBI Taxonomy" id="192"/>
    <lineage>
        <taxon>Bacteria</taxon>
        <taxon>Pseudomonadati</taxon>
        <taxon>Pseudomonadota</taxon>
        <taxon>Alphaproteobacteria</taxon>
        <taxon>Rhodospirillales</taxon>
        <taxon>Azospirillaceae</taxon>
        <taxon>Azospirillum</taxon>
    </lineage>
</organism>
<reference evidence="7 8" key="1">
    <citation type="submission" date="2019-06" db="EMBL/GenBank/DDBJ databases">
        <title>Genomic Encyclopedia of Type Strains, Phase IV (KMG-V): Genome sequencing to study the core and pangenomes of soil and plant-associated prokaryotes.</title>
        <authorList>
            <person name="Whitman W."/>
        </authorList>
    </citation>
    <scope>NUCLEOTIDE SEQUENCE [LARGE SCALE GENOMIC DNA]</scope>
    <source>
        <strain evidence="7 8">BR 11796</strain>
    </source>
</reference>
<dbReference type="InterPro" id="IPR028082">
    <property type="entry name" value="Peripla_BP_I"/>
</dbReference>
<name>A0A560B1Y1_AZOBR</name>
<dbReference type="PANTHER" id="PTHR30146:SF33">
    <property type="entry name" value="TRANSCRIPTIONAL REGULATOR"/>
    <property type="match status" value="1"/>
</dbReference>